<keyword evidence="3" id="KW-1185">Reference proteome</keyword>
<feature type="non-terminal residue" evidence="2">
    <location>
        <position position="125"/>
    </location>
</feature>
<proteinExistence type="predicted"/>
<feature type="region of interest" description="Disordered" evidence="1">
    <location>
        <begin position="49"/>
        <end position="71"/>
    </location>
</feature>
<dbReference type="EMBL" id="OW152840">
    <property type="protein sequence ID" value="CAH2061867.1"/>
    <property type="molecule type" value="Genomic_DNA"/>
</dbReference>
<name>A0ABN8IQS3_9NEOP</name>
<evidence type="ECO:0000256" key="1">
    <source>
        <dbReference type="SAM" id="MobiDB-lite"/>
    </source>
</evidence>
<sequence>MIDCMIPTLWRQYRFSVGFVSRCEEGNSNSRLSSFKNGPDVFARRINYSSTQRGVHTQPNPSPHPPSVTAGRHAREISTSGVISRQHANTAFCTKGHRVTCSKAAEASKALSDAAGLNACVSDDV</sequence>
<gene>
    <name evidence="2" type="ORF">IPOD504_LOCUS11515</name>
</gene>
<dbReference type="Proteomes" id="UP000837857">
    <property type="component" value="Chromosome 28"/>
</dbReference>
<reference evidence="2" key="1">
    <citation type="submission" date="2022-03" db="EMBL/GenBank/DDBJ databases">
        <authorList>
            <person name="Martin H S."/>
        </authorList>
    </citation>
    <scope>NUCLEOTIDE SEQUENCE</scope>
</reference>
<accession>A0ABN8IQS3</accession>
<evidence type="ECO:0000313" key="3">
    <source>
        <dbReference type="Proteomes" id="UP000837857"/>
    </source>
</evidence>
<protein>
    <submittedName>
        <fullName evidence="2">Uncharacterized protein</fullName>
    </submittedName>
</protein>
<organism evidence="2 3">
    <name type="scientific">Iphiclides podalirius</name>
    <name type="common">scarce swallowtail</name>
    <dbReference type="NCBI Taxonomy" id="110791"/>
    <lineage>
        <taxon>Eukaryota</taxon>
        <taxon>Metazoa</taxon>
        <taxon>Ecdysozoa</taxon>
        <taxon>Arthropoda</taxon>
        <taxon>Hexapoda</taxon>
        <taxon>Insecta</taxon>
        <taxon>Pterygota</taxon>
        <taxon>Neoptera</taxon>
        <taxon>Endopterygota</taxon>
        <taxon>Lepidoptera</taxon>
        <taxon>Glossata</taxon>
        <taxon>Ditrysia</taxon>
        <taxon>Papilionoidea</taxon>
        <taxon>Papilionidae</taxon>
        <taxon>Papilioninae</taxon>
        <taxon>Iphiclides</taxon>
    </lineage>
</organism>
<feature type="compositionally biased region" description="Polar residues" evidence="1">
    <location>
        <begin position="49"/>
        <end position="59"/>
    </location>
</feature>
<evidence type="ECO:0000313" key="2">
    <source>
        <dbReference type="EMBL" id="CAH2061867.1"/>
    </source>
</evidence>